<keyword evidence="3" id="KW-1185">Reference proteome</keyword>
<sequence>MIVFVLRQARRDSHGSDFLYTMQHPEESGPRKPRVVSTRIAFTPSGSRSDAAGREPDATDETPVYVNHSSVLEVHGLRDGSAVEGEENGAAAAAGDGVESEDRSAK</sequence>
<evidence type="ECO:0000313" key="3">
    <source>
        <dbReference type="Proteomes" id="UP000229095"/>
    </source>
</evidence>
<feature type="compositionally biased region" description="Low complexity" evidence="1">
    <location>
        <begin position="80"/>
        <end position="97"/>
    </location>
</feature>
<evidence type="ECO:0000256" key="1">
    <source>
        <dbReference type="SAM" id="MobiDB-lite"/>
    </source>
</evidence>
<organism evidence="2 3">
    <name type="scientific">Bifidobacterium primatium</name>
    <dbReference type="NCBI Taxonomy" id="2045438"/>
    <lineage>
        <taxon>Bacteria</taxon>
        <taxon>Bacillati</taxon>
        <taxon>Actinomycetota</taxon>
        <taxon>Actinomycetes</taxon>
        <taxon>Bifidobacteriales</taxon>
        <taxon>Bifidobacteriaceae</taxon>
        <taxon>Bifidobacterium</taxon>
    </lineage>
</organism>
<dbReference type="Proteomes" id="UP000229095">
    <property type="component" value="Unassembled WGS sequence"/>
</dbReference>
<feature type="region of interest" description="Disordered" evidence="1">
    <location>
        <begin position="43"/>
        <end position="62"/>
    </location>
</feature>
<dbReference type="EMBL" id="PEBI01000005">
    <property type="protein sequence ID" value="PJM72431.1"/>
    <property type="molecule type" value="Genomic_DNA"/>
</dbReference>
<evidence type="ECO:0000313" key="2">
    <source>
        <dbReference type="EMBL" id="PJM72431.1"/>
    </source>
</evidence>
<gene>
    <name evidence="2" type="ORF">CS006_09865</name>
</gene>
<accession>A0A2M9H6J4</accession>
<protein>
    <submittedName>
        <fullName evidence="2">Uncharacterized protein</fullName>
    </submittedName>
</protein>
<comment type="caution">
    <text evidence="2">The sequence shown here is derived from an EMBL/GenBank/DDBJ whole genome shotgun (WGS) entry which is preliminary data.</text>
</comment>
<feature type="region of interest" description="Disordered" evidence="1">
    <location>
        <begin position="79"/>
        <end position="106"/>
    </location>
</feature>
<name>A0A2M9H6J4_9BIFI</name>
<reference evidence="2 3" key="1">
    <citation type="submission" date="2017-10" db="EMBL/GenBank/DDBJ databases">
        <title>Draft genome sequences of strains TRE 1, TRE 9, TRE H and TRI 7, isolated from tamarins, belonging to four potential novel Bifidobacterium species.</title>
        <authorList>
            <person name="Mattarelli P."/>
            <person name="Modesto M."/>
            <person name="Puglisi E."/>
            <person name="Morelli L."/>
            <person name="Spezio C."/>
            <person name="Bonetti A."/>
            <person name="Sandri C."/>
        </authorList>
    </citation>
    <scope>NUCLEOTIDE SEQUENCE [LARGE SCALE GENOMIC DNA]</scope>
    <source>
        <strain evidence="3">TRE1</strain>
    </source>
</reference>
<proteinExistence type="predicted"/>
<dbReference type="AlphaFoldDB" id="A0A2M9H6J4"/>